<accession>A0AAX0PSQ1</accession>
<sequence>MIVFDKNSIYSTNYKGIEDFWTSYKHVELFVWKNISKVGFDAKLKTMIAENHMQLSVVLTDNEYLIVYFLFKNDILIPLKIKKSDYACQEYLQNGNVVPIATKIYGYPKPFF</sequence>
<dbReference type="AlphaFoldDB" id="A0AAX0PSQ1"/>
<gene>
    <name evidence="1" type="ORF">A3P64_09220</name>
</gene>
<proteinExistence type="predicted"/>
<evidence type="ECO:0000313" key="2">
    <source>
        <dbReference type="Proteomes" id="UP000216448"/>
    </source>
</evidence>
<comment type="caution">
    <text evidence="1">The sequence shown here is derived from an EMBL/GenBank/DDBJ whole genome shotgun (WGS) entry which is preliminary data.</text>
</comment>
<dbReference type="Proteomes" id="UP000216448">
    <property type="component" value="Unassembled WGS sequence"/>
</dbReference>
<dbReference type="EMBL" id="NIBB01000088">
    <property type="protein sequence ID" value="PAB51960.1"/>
    <property type="molecule type" value="Genomic_DNA"/>
</dbReference>
<reference evidence="1 2" key="1">
    <citation type="submission" date="2017-05" db="EMBL/GenBank/DDBJ databases">
        <title>Lactobacillus johnsonii from commercial turkeys.</title>
        <authorList>
            <person name="Johnson T.J."/>
            <person name="Youmans B."/>
        </authorList>
    </citation>
    <scope>NUCLEOTIDE SEQUENCE [LARGE SCALE GENOMIC DNA]</scope>
    <source>
        <strain evidence="1 2">UMNLJ54</strain>
    </source>
</reference>
<protein>
    <submittedName>
        <fullName evidence="1">Uncharacterized protein</fullName>
    </submittedName>
</protein>
<evidence type="ECO:0000313" key="1">
    <source>
        <dbReference type="EMBL" id="PAB51960.1"/>
    </source>
</evidence>
<organism evidence="1 2">
    <name type="scientific">Lactobacillus johnsonii</name>
    <dbReference type="NCBI Taxonomy" id="33959"/>
    <lineage>
        <taxon>Bacteria</taxon>
        <taxon>Bacillati</taxon>
        <taxon>Bacillota</taxon>
        <taxon>Bacilli</taxon>
        <taxon>Lactobacillales</taxon>
        <taxon>Lactobacillaceae</taxon>
        <taxon>Lactobacillus</taxon>
    </lineage>
</organism>
<dbReference type="RefSeq" id="WP_095076985.1">
    <property type="nucleotide sequence ID" value="NZ_NIBA01000068.1"/>
</dbReference>
<name>A0AAX0PSQ1_LACJH</name>